<sequence length="404" mass="46143">MRGLPSYVAEAHRFPACRVDCVDGSSQLQLTPVRQNLVALHAEITDNSPPEDIGRQPRLLLLMMFGGILFLKTSGYLDSLRFLHHLERLDDLAGYSWGGVVLAYMYRKMCRACMGTHRDVADFIPLLHFQLPLPPIAPDAPPPPFLPLARRWVDRRGHTGEVEARHHLPYYMDLLDLLEGAQFIWRPCNNVLIAGLPDYCSRSRAMWSSSVPLICLDIVEYRATERVLRQIDRPQLRDDHRMVDQTYLAWLEAQIEDWDQRYVLIPPHPPPDRLEGEHEYMGWYRRVTQLLIGNPVHCASGRYIPYAGRHEALAIGLHQFYQLGLEMLQHTSDGVVVMHGFDHRVTDLAADTLRYAGEDGRLGYKASYVPPEEYHHGPPMALQRGRRGRRGQRGKGGPRGRGGQ</sequence>
<dbReference type="InterPro" id="IPR019557">
    <property type="entry name" value="AminoTfrase-like_pln_mobile"/>
</dbReference>
<dbReference type="GO" id="GO:0010073">
    <property type="term" value="P:meristem maintenance"/>
    <property type="evidence" value="ECO:0007669"/>
    <property type="project" value="InterPro"/>
</dbReference>
<dbReference type="KEGG" id="nta:107765160"/>
<feature type="region of interest" description="Disordered" evidence="1">
    <location>
        <begin position="368"/>
        <end position="404"/>
    </location>
</feature>
<dbReference type="AlphaFoldDB" id="A0A1S3XH81"/>
<dbReference type="Pfam" id="PF10536">
    <property type="entry name" value="PMD"/>
    <property type="match status" value="1"/>
</dbReference>
<dbReference type="PaxDb" id="4097-A0A1S3XH81"/>
<feature type="compositionally biased region" description="Basic residues" evidence="1">
    <location>
        <begin position="384"/>
        <end position="398"/>
    </location>
</feature>
<reference evidence="3" key="1">
    <citation type="submission" date="2025-08" db="UniProtKB">
        <authorList>
            <consortium name="RefSeq"/>
        </authorList>
    </citation>
    <scope>IDENTIFICATION</scope>
</reference>
<dbReference type="PANTHER" id="PTHR46033:SF8">
    <property type="entry name" value="PROTEIN MAINTENANCE OF MERISTEMS-LIKE"/>
    <property type="match status" value="1"/>
</dbReference>
<proteinExistence type="predicted"/>
<organism evidence="3">
    <name type="scientific">Nicotiana tabacum</name>
    <name type="common">Common tobacco</name>
    <dbReference type="NCBI Taxonomy" id="4097"/>
    <lineage>
        <taxon>Eukaryota</taxon>
        <taxon>Viridiplantae</taxon>
        <taxon>Streptophyta</taxon>
        <taxon>Embryophyta</taxon>
        <taxon>Tracheophyta</taxon>
        <taxon>Spermatophyta</taxon>
        <taxon>Magnoliopsida</taxon>
        <taxon>eudicotyledons</taxon>
        <taxon>Gunneridae</taxon>
        <taxon>Pentapetalae</taxon>
        <taxon>asterids</taxon>
        <taxon>lamiids</taxon>
        <taxon>Solanales</taxon>
        <taxon>Solanaceae</taxon>
        <taxon>Nicotianoideae</taxon>
        <taxon>Nicotianeae</taxon>
        <taxon>Nicotiana</taxon>
    </lineage>
</organism>
<feature type="domain" description="Aminotransferase-like plant mobile" evidence="2">
    <location>
        <begin position="53"/>
        <end position="285"/>
    </location>
</feature>
<dbReference type="InterPro" id="IPR044824">
    <property type="entry name" value="MAIN-like"/>
</dbReference>
<dbReference type="PANTHER" id="PTHR46033">
    <property type="entry name" value="PROTEIN MAIN-LIKE 2"/>
    <property type="match status" value="1"/>
</dbReference>
<dbReference type="RefSeq" id="XP_016439258.1">
    <property type="nucleotide sequence ID" value="XM_016583772.1"/>
</dbReference>
<dbReference type="OrthoDB" id="1716420at2759"/>
<evidence type="ECO:0000313" key="3">
    <source>
        <dbReference type="RefSeq" id="XP_016439258.1"/>
    </source>
</evidence>
<name>A0A1S3XH81_TOBAC</name>
<evidence type="ECO:0000256" key="1">
    <source>
        <dbReference type="SAM" id="MobiDB-lite"/>
    </source>
</evidence>
<evidence type="ECO:0000259" key="2">
    <source>
        <dbReference type="Pfam" id="PF10536"/>
    </source>
</evidence>
<protein>
    <submittedName>
        <fullName evidence="3">Serine/threonine-protein phosphatase 7 long form homolog</fullName>
    </submittedName>
</protein>
<accession>A0A1S3XH81</accession>
<gene>
    <name evidence="3" type="primary">LOC107765160</name>
</gene>